<dbReference type="EMBL" id="KZ819635">
    <property type="protein sequence ID" value="PWN91805.1"/>
    <property type="molecule type" value="Genomic_DNA"/>
</dbReference>
<accession>A0A316YVM1</accession>
<gene>
    <name evidence="2" type="ORF">FA10DRAFT_75690</name>
</gene>
<sequence>MNLRGLAVQSRKVRHGEDRGGRVNGDSGVASATTGFLVLASLSKKGRTSVLSTSQRQARLKAISLPQPQSSIGQTKSLLLWLTLSIKMKTSAFASLVAVASVALFISPGHAASIAPRADVNTEEFAAVPSGGIAYTSSNAEGSKEKTRTKIFSLSAMAPTFALRSLAIRQGSHNLSKTLTNSLTLPKTTHSLARIRLCPGVAPRPRQRRTPAPDGSNA</sequence>
<dbReference type="RefSeq" id="XP_025379003.1">
    <property type="nucleotide sequence ID" value="XM_025525684.1"/>
</dbReference>
<evidence type="ECO:0000256" key="1">
    <source>
        <dbReference type="SAM" id="MobiDB-lite"/>
    </source>
</evidence>
<evidence type="ECO:0000313" key="3">
    <source>
        <dbReference type="Proteomes" id="UP000245768"/>
    </source>
</evidence>
<evidence type="ECO:0000313" key="2">
    <source>
        <dbReference type="EMBL" id="PWN91805.1"/>
    </source>
</evidence>
<dbReference type="AlphaFoldDB" id="A0A316YVM1"/>
<organism evidence="2 3">
    <name type="scientific">Acaromyces ingoldii</name>
    <dbReference type="NCBI Taxonomy" id="215250"/>
    <lineage>
        <taxon>Eukaryota</taxon>
        <taxon>Fungi</taxon>
        <taxon>Dikarya</taxon>
        <taxon>Basidiomycota</taxon>
        <taxon>Ustilaginomycotina</taxon>
        <taxon>Exobasidiomycetes</taxon>
        <taxon>Exobasidiales</taxon>
        <taxon>Cryptobasidiaceae</taxon>
        <taxon>Acaromyces</taxon>
    </lineage>
</organism>
<dbReference type="GeneID" id="37047600"/>
<keyword evidence="3" id="KW-1185">Reference proteome</keyword>
<name>A0A316YVM1_9BASI</name>
<reference evidence="2 3" key="1">
    <citation type="journal article" date="2018" name="Mol. Biol. Evol.">
        <title>Broad Genomic Sampling Reveals a Smut Pathogenic Ancestry of the Fungal Clade Ustilaginomycotina.</title>
        <authorList>
            <person name="Kijpornyongpan T."/>
            <person name="Mondo S.J."/>
            <person name="Barry K."/>
            <person name="Sandor L."/>
            <person name="Lee J."/>
            <person name="Lipzen A."/>
            <person name="Pangilinan J."/>
            <person name="LaButti K."/>
            <person name="Hainaut M."/>
            <person name="Henrissat B."/>
            <person name="Grigoriev I.V."/>
            <person name="Spatafora J.W."/>
            <person name="Aime M.C."/>
        </authorList>
    </citation>
    <scope>NUCLEOTIDE SEQUENCE [LARGE SCALE GENOMIC DNA]</scope>
    <source>
        <strain evidence="2 3">MCA 4198</strain>
    </source>
</reference>
<dbReference type="InParanoid" id="A0A316YVM1"/>
<dbReference type="Proteomes" id="UP000245768">
    <property type="component" value="Unassembled WGS sequence"/>
</dbReference>
<proteinExistence type="predicted"/>
<protein>
    <submittedName>
        <fullName evidence="2">Uncharacterized protein</fullName>
    </submittedName>
</protein>
<feature type="region of interest" description="Disordered" evidence="1">
    <location>
        <begin position="1"/>
        <end position="25"/>
    </location>
</feature>